<accession>A0A1G4BF93</accession>
<dbReference type="EMBL" id="MJBS01000031">
    <property type="protein sequence ID" value="OHE99982.1"/>
    <property type="molecule type" value="Genomic_DNA"/>
</dbReference>
<protein>
    <submittedName>
        <fullName evidence="2">Uncharacterized protein</fullName>
    </submittedName>
</protein>
<evidence type="ECO:0000313" key="3">
    <source>
        <dbReference type="Proteomes" id="UP000176998"/>
    </source>
</evidence>
<proteinExistence type="predicted"/>
<dbReference type="GeneID" id="34557786"/>
<evidence type="ECO:0000313" key="2">
    <source>
        <dbReference type="EMBL" id="OHE99982.1"/>
    </source>
</evidence>
<sequence length="113" mass="12950">MSPPTVQTYNSGLMSLVSFLVVLEIVRERHFDALHPPSWRPFKEHNPLRSSFPPRSISPRLIILAFIPVARILRPLSTIFLLLLLLLLLLLVVITITIIRTRTSTNRTYSYTA</sequence>
<feature type="transmembrane region" description="Helical" evidence="1">
    <location>
        <begin position="79"/>
        <end position="99"/>
    </location>
</feature>
<evidence type="ECO:0000256" key="1">
    <source>
        <dbReference type="SAM" id="Phobius"/>
    </source>
</evidence>
<keyword evidence="1" id="KW-0472">Membrane</keyword>
<dbReference type="Proteomes" id="UP000176998">
    <property type="component" value="Unassembled WGS sequence"/>
</dbReference>
<keyword evidence="1" id="KW-1133">Transmembrane helix</keyword>
<name>A0A1G4BF93_9PEZI</name>
<reference evidence="2 3" key="1">
    <citation type="submission" date="2016-09" db="EMBL/GenBank/DDBJ databases">
        <authorList>
            <person name="Capua I."/>
            <person name="De Benedictis P."/>
            <person name="Joannis T."/>
            <person name="Lombin L.H."/>
            <person name="Cattoli G."/>
        </authorList>
    </citation>
    <scope>NUCLEOTIDE SEQUENCE [LARGE SCALE GENOMIC DNA]</scope>
    <source>
        <strain evidence="2 3">IMI 309357</strain>
    </source>
</reference>
<gene>
    <name evidence="2" type="ORF">CORC01_04629</name>
</gene>
<organism evidence="2 3">
    <name type="scientific">Colletotrichum orchidophilum</name>
    <dbReference type="NCBI Taxonomy" id="1209926"/>
    <lineage>
        <taxon>Eukaryota</taxon>
        <taxon>Fungi</taxon>
        <taxon>Dikarya</taxon>
        <taxon>Ascomycota</taxon>
        <taxon>Pezizomycotina</taxon>
        <taxon>Sordariomycetes</taxon>
        <taxon>Hypocreomycetidae</taxon>
        <taxon>Glomerellales</taxon>
        <taxon>Glomerellaceae</taxon>
        <taxon>Colletotrichum</taxon>
    </lineage>
</organism>
<keyword evidence="3" id="KW-1185">Reference proteome</keyword>
<dbReference type="RefSeq" id="XP_022477127.1">
    <property type="nucleotide sequence ID" value="XM_022616276.1"/>
</dbReference>
<comment type="caution">
    <text evidence="2">The sequence shown here is derived from an EMBL/GenBank/DDBJ whole genome shotgun (WGS) entry which is preliminary data.</text>
</comment>
<keyword evidence="1" id="KW-0812">Transmembrane</keyword>
<dbReference type="AlphaFoldDB" id="A0A1G4BF93"/>